<proteinExistence type="predicted"/>
<feature type="compositionally biased region" description="Polar residues" evidence="2">
    <location>
        <begin position="778"/>
        <end position="787"/>
    </location>
</feature>
<dbReference type="RefSeq" id="YP_004376230.1">
    <property type="nucleotide sequence ID" value="NC_015398.1"/>
</dbReference>
<evidence type="ECO:0000313" key="4">
    <source>
        <dbReference type="Proteomes" id="UP000203549"/>
    </source>
</evidence>
<feature type="region of interest" description="Disordered" evidence="2">
    <location>
        <begin position="755"/>
        <end position="802"/>
    </location>
</feature>
<sequence length="802" mass="92803">MNRSVANIIVGKFECTEREKRLRNLLIANSGLRLENGRWLDRQTNIETIDTEQLLIKVLKAMNDRVMGAHVYADDGMDVDDDVRVVVTEKRSVKRESKRLFTKRPNFTDVNSVREFILQMGRTIVACDPSLQYLNEDFSFLAYNYGLTQDAPNVEVTRMTREVRDVTKEKERLLRENAKVEEKLRVQGFDVTANKAEIGRLTSELNTTKKLLSDARRGNEDLLNKFRVSSNAELSKYINKIEGELQTCRFELDNCKTQTINDMQYDEFEGDIVFDSEYDKKIDECESQKRELEYQLSKCFTLSDELKKTQRVWYDKFISRYNDLVDVFRRTEKRLYEAVVERNDFANRVALEVSDREIQIVKMMDDTNKRWRATLNEIARLCNDDVEIEYGYDVSSVHLPRYAHSTLEPPKSQTLPTIDDTVDDEYVPTVVSNTIIDVDPPTLPISEYTPNVDISRPILEKSVVLEAILPPPTVMITQSSELRRVVKYMQQHLDCPQSNDLSLVEYALQCVDKCRREMDECNDVVDKISKEFEETKSKIKTQCNTAEARLVDDHNSIVDELRTDLRTQLSVITNRHEIFAELTRLMNVIREINGLPPVIGDIAIGLEDVVDVTKLTMKYTNDMDYFVSIINILKDCIIESVDLDSVSGRENFRVDVIELCDVANVQFRNRTSRKRRKSKEESAVTSDEDPTVTNIFARESTNFVEYPRMQRVIKKYSSKRAKTDEEIDQEFSKIASDPSFAARRNELVSLGKMRSKKKVVVPHHTPLQSPPRRRIQPTLLQPATTNRPENDDESLINTDVDT</sequence>
<feature type="coiled-coil region" evidence="1">
    <location>
        <begin position="156"/>
        <end position="183"/>
    </location>
</feature>
<evidence type="ECO:0000256" key="1">
    <source>
        <dbReference type="SAM" id="Coils"/>
    </source>
</evidence>
<keyword evidence="1" id="KW-0175">Coiled coil</keyword>
<evidence type="ECO:0000256" key="2">
    <source>
        <dbReference type="SAM" id="MobiDB-lite"/>
    </source>
</evidence>
<feature type="compositionally biased region" description="Acidic residues" evidence="2">
    <location>
        <begin position="790"/>
        <end position="802"/>
    </location>
</feature>
<dbReference type="GeneID" id="10722903"/>
<evidence type="ECO:0000313" key="3">
    <source>
        <dbReference type="EMBL" id="AEB00310.1"/>
    </source>
</evidence>
<dbReference type="EMBL" id="HQ116624">
    <property type="protein sequence ID" value="AEB00310.1"/>
    <property type="molecule type" value="Genomic_DNA"/>
</dbReference>
<dbReference type="KEGG" id="vg:10722903"/>
<protein>
    <submittedName>
        <fullName evidence="3">Uncharacterized protein</fullName>
    </submittedName>
</protein>
<keyword evidence="4" id="KW-1185">Reference proteome</keyword>
<accession>F4ZKP9</accession>
<dbReference type="OrthoDB" id="15159at10239"/>
<name>F4ZKP9_9BBAC</name>
<reference evidence="3 4" key="1">
    <citation type="journal article" date="2011" name="Arch. Virol.">
        <title>Genomic sequencing and analysis of Clostera anachoreta granulovirus.</title>
        <authorList>
            <person name="Liang Z."/>
            <person name="Zhang X."/>
            <person name="Yin X."/>
            <person name="Cao S."/>
            <person name="Xu F."/>
        </authorList>
    </citation>
    <scope>NUCLEOTIDE SEQUENCE [LARGE SCALE GENOMIC DNA]</scope>
    <source>
        <strain evidence="3">ClanGV-HBHN</strain>
    </source>
</reference>
<feature type="region of interest" description="Disordered" evidence="2">
    <location>
        <begin position="670"/>
        <end position="689"/>
    </location>
</feature>
<dbReference type="Proteomes" id="UP000203549">
    <property type="component" value="Segment"/>
</dbReference>
<organism evidence="3 4">
    <name type="scientific">Clostera anachoreta granulovirus</name>
    <dbReference type="NCBI Taxonomy" id="283675"/>
    <lineage>
        <taxon>Viruses</taxon>
        <taxon>Viruses incertae sedis</taxon>
        <taxon>Naldaviricetes</taxon>
        <taxon>Lefavirales</taxon>
        <taxon>Baculoviridae</taxon>
        <taxon>Betabaculovirus</taxon>
        <taxon>Betabaculovirus clanachoretae</taxon>
    </lineage>
</organism>